<reference evidence="1" key="1">
    <citation type="submission" date="2014-11" db="EMBL/GenBank/DDBJ databases">
        <authorList>
            <person name="Amaro Gonzalez C."/>
        </authorList>
    </citation>
    <scope>NUCLEOTIDE SEQUENCE</scope>
</reference>
<dbReference type="EMBL" id="GBXM01045183">
    <property type="protein sequence ID" value="JAH63394.1"/>
    <property type="molecule type" value="Transcribed_RNA"/>
</dbReference>
<proteinExistence type="predicted"/>
<reference evidence="1" key="2">
    <citation type="journal article" date="2015" name="Fish Shellfish Immunol.">
        <title>Early steps in the European eel (Anguilla anguilla)-Vibrio vulnificus interaction in the gills: Role of the RtxA13 toxin.</title>
        <authorList>
            <person name="Callol A."/>
            <person name="Pajuelo D."/>
            <person name="Ebbesson L."/>
            <person name="Teles M."/>
            <person name="MacKenzie S."/>
            <person name="Amaro C."/>
        </authorList>
    </citation>
    <scope>NUCLEOTIDE SEQUENCE</scope>
</reference>
<accession>A0A0E9UBZ7</accession>
<evidence type="ECO:0000313" key="1">
    <source>
        <dbReference type="EMBL" id="JAH63394.1"/>
    </source>
</evidence>
<protein>
    <submittedName>
        <fullName evidence="1">Uncharacterized protein</fullName>
    </submittedName>
</protein>
<name>A0A0E9UBZ7_ANGAN</name>
<organism evidence="1">
    <name type="scientific">Anguilla anguilla</name>
    <name type="common">European freshwater eel</name>
    <name type="synonym">Muraena anguilla</name>
    <dbReference type="NCBI Taxonomy" id="7936"/>
    <lineage>
        <taxon>Eukaryota</taxon>
        <taxon>Metazoa</taxon>
        <taxon>Chordata</taxon>
        <taxon>Craniata</taxon>
        <taxon>Vertebrata</taxon>
        <taxon>Euteleostomi</taxon>
        <taxon>Actinopterygii</taxon>
        <taxon>Neopterygii</taxon>
        <taxon>Teleostei</taxon>
        <taxon>Anguilliformes</taxon>
        <taxon>Anguillidae</taxon>
        <taxon>Anguilla</taxon>
    </lineage>
</organism>
<sequence>MFTCSYNVTGLSQ</sequence>